<evidence type="ECO:0000313" key="1">
    <source>
        <dbReference type="EMBL" id="XDK26680.1"/>
    </source>
</evidence>
<dbReference type="RefSeq" id="WP_306099593.1">
    <property type="nucleotide sequence ID" value="NZ_CP162602.1"/>
</dbReference>
<accession>A0AB39HJA0</accession>
<sequence>MPNTIYRNFHLTSNAKNPQLWQVKIKNHILEGSLNAVKKSIDWWCDTASIVPPSKFASLDSASGESSTNKAEDFNGYTLRNDAGSENSWYCMFNGKLIKGSKIAIQRHIEAYLIAKQKAQQQQKK</sequence>
<dbReference type="EMBL" id="CP162602">
    <property type="protein sequence ID" value="XDK26680.1"/>
    <property type="molecule type" value="Genomic_DNA"/>
</dbReference>
<keyword evidence="1" id="KW-0614">Plasmid</keyword>
<reference evidence="1" key="1">
    <citation type="submission" date="2024-07" db="EMBL/GenBank/DDBJ databases">
        <title>Genome Analysis of a Potential Novel Vibrio Species Secreting pH- and Thermo-stable Alginate Lyase and its Application in Producing Alginate Oligosaccharides.</title>
        <authorList>
            <person name="Huang H."/>
            <person name="Bao K."/>
        </authorList>
    </citation>
    <scope>NUCLEOTIDE SEQUENCE</scope>
    <source>
        <strain evidence="1">HB236076</strain>
        <plasmid evidence="1">p-HB236076</plasmid>
    </source>
</reference>
<name>A0AB39HJA0_9VIBR</name>
<organism evidence="1">
    <name type="scientific">Vibrio sp. HB236076</name>
    <dbReference type="NCBI Taxonomy" id="3232307"/>
    <lineage>
        <taxon>Bacteria</taxon>
        <taxon>Pseudomonadati</taxon>
        <taxon>Pseudomonadota</taxon>
        <taxon>Gammaproteobacteria</taxon>
        <taxon>Vibrionales</taxon>
        <taxon>Vibrionaceae</taxon>
        <taxon>Vibrio</taxon>
    </lineage>
</organism>
<proteinExistence type="predicted"/>
<dbReference type="Pfam" id="PF11782">
    <property type="entry name" value="DUF3319"/>
    <property type="match status" value="1"/>
</dbReference>
<geneLocation type="plasmid" evidence="1">
    <name>p-HB236076</name>
</geneLocation>
<protein>
    <submittedName>
        <fullName evidence="1">DUF3319 domain-containing protein</fullName>
    </submittedName>
</protein>
<dbReference type="InterPro" id="IPR021753">
    <property type="entry name" value="DUF3319"/>
</dbReference>
<gene>
    <name evidence="1" type="ORF">AB0763_16760</name>
</gene>
<dbReference type="KEGG" id="vih:AB0763_16760"/>
<dbReference type="AlphaFoldDB" id="A0AB39HJA0"/>